<dbReference type="EMBL" id="BPQB01000001">
    <property type="protein sequence ID" value="GJE84737.1"/>
    <property type="molecule type" value="Genomic_DNA"/>
</dbReference>
<dbReference type="OrthoDB" id="2752979at2759"/>
<evidence type="ECO:0000256" key="1">
    <source>
        <dbReference type="SAM" id="MobiDB-lite"/>
    </source>
</evidence>
<dbReference type="AlphaFoldDB" id="A0A9P3FYB3"/>
<evidence type="ECO:0000313" key="3">
    <source>
        <dbReference type="Proteomes" id="UP000703269"/>
    </source>
</evidence>
<sequence length="212" mass="24893">MGRQTQLLHNRSLIPRPGYVVIKRESLMKCMGLKEKDRTRFEQAKFLLRKLCPKYLKVGRSYSEQTDTNWRKFCEAACEAEPMFRRYVDYWPITHYIQGYLYALKARQRERRNRRASSSEDDDEEDEEYEAESTGFCEPVKGLAASQHKVVGDRTLPKSATHILQRMFDFRAVLKEADPILGTHYERLASAGINDKQSLEAFCDFPKRFEYG</sequence>
<accession>A0A9P3FYB3</accession>
<dbReference type="Proteomes" id="UP000703269">
    <property type="component" value="Unassembled WGS sequence"/>
</dbReference>
<keyword evidence="3" id="KW-1185">Reference proteome</keyword>
<feature type="region of interest" description="Disordered" evidence="1">
    <location>
        <begin position="112"/>
        <end position="131"/>
    </location>
</feature>
<proteinExistence type="predicted"/>
<evidence type="ECO:0000313" key="2">
    <source>
        <dbReference type="EMBL" id="GJE84737.1"/>
    </source>
</evidence>
<name>A0A9P3FYB3_9APHY</name>
<gene>
    <name evidence="2" type="ORF">PsYK624_008130</name>
</gene>
<comment type="caution">
    <text evidence="2">The sequence shown here is derived from an EMBL/GenBank/DDBJ whole genome shotgun (WGS) entry which is preliminary data.</text>
</comment>
<feature type="compositionally biased region" description="Acidic residues" evidence="1">
    <location>
        <begin position="119"/>
        <end position="131"/>
    </location>
</feature>
<organism evidence="2 3">
    <name type="scientific">Phanerochaete sordida</name>
    <dbReference type="NCBI Taxonomy" id="48140"/>
    <lineage>
        <taxon>Eukaryota</taxon>
        <taxon>Fungi</taxon>
        <taxon>Dikarya</taxon>
        <taxon>Basidiomycota</taxon>
        <taxon>Agaricomycotina</taxon>
        <taxon>Agaricomycetes</taxon>
        <taxon>Polyporales</taxon>
        <taxon>Phanerochaetaceae</taxon>
        <taxon>Phanerochaete</taxon>
    </lineage>
</organism>
<protein>
    <submittedName>
        <fullName evidence="2">Uncharacterized protein</fullName>
    </submittedName>
</protein>
<reference evidence="2 3" key="1">
    <citation type="submission" date="2021-08" db="EMBL/GenBank/DDBJ databases">
        <title>Draft Genome Sequence of Phanerochaete sordida strain YK-624.</title>
        <authorList>
            <person name="Mori T."/>
            <person name="Dohra H."/>
            <person name="Suzuki T."/>
            <person name="Kawagishi H."/>
            <person name="Hirai H."/>
        </authorList>
    </citation>
    <scope>NUCLEOTIDE SEQUENCE [LARGE SCALE GENOMIC DNA]</scope>
    <source>
        <strain evidence="2 3">YK-624</strain>
    </source>
</reference>